<feature type="domain" description="Serine aminopeptidase S33" evidence="1">
    <location>
        <begin position="195"/>
        <end position="284"/>
    </location>
</feature>
<dbReference type="PANTHER" id="PTHR43265">
    <property type="entry name" value="ESTERASE ESTD"/>
    <property type="match status" value="1"/>
</dbReference>
<dbReference type="PROSITE" id="PS51257">
    <property type="entry name" value="PROKAR_LIPOPROTEIN"/>
    <property type="match status" value="1"/>
</dbReference>
<protein>
    <submittedName>
        <fullName evidence="2">Alpha/beta hydrolase</fullName>
    </submittedName>
</protein>
<dbReference type="PANTHER" id="PTHR43265:SF1">
    <property type="entry name" value="ESTERASE ESTD"/>
    <property type="match status" value="1"/>
</dbReference>
<dbReference type="InterPro" id="IPR029058">
    <property type="entry name" value="AB_hydrolase_fold"/>
</dbReference>
<evidence type="ECO:0000313" key="3">
    <source>
        <dbReference type="Proteomes" id="UP000192527"/>
    </source>
</evidence>
<keyword evidence="2" id="KW-0378">Hydrolase</keyword>
<dbReference type="STRING" id="402384.HM131_03095"/>
<dbReference type="AlphaFoldDB" id="A0A1W5ZRF9"/>
<dbReference type="GO" id="GO:0052689">
    <property type="term" value="F:carboxylic ester hydrolase activity"/>
    <property type="evidence" value="ECO:0007669"/>
    <property type="project" value="TreeGrafter"/>
</dbReference>
<dbReference type="Gene3D" id="3.40.50.1820">
    <property type="entry name" value="alpha/beta hydrolase"/>
    <property type="match status" value="1"/>
</dbReference>
<sequence length="435" mass="47661">MWKWLPGMIVFLLLITSGCGDDPNGKKEGDKKMKVEDIAGEWRGAIQVPNQPLDIEVTFEKDNGIKGSITIPAQNVEGFSLTDIQLQEHELSFQMPVSGQSLVFNGVVEGDDIKGTFTQAGQSFPFNLKKSSGDHKSKQDEEEFMTVETDTGTLYGSVVLPRKGDVFPVALIIPGSGPTDRNGNGPGGKNNSLKFLAEQLAAQGIASVRYDKRGAGKNAQAIIPQEEIRFEQFIEDAGRWMEKINRDARFNKLAVIGHSQGSLVGMAGAKEADVDAFVSIAGAGRSIDQILNDQLKDSLPEDAYQESLSILDALRNGDTVPEVSNSLQSVFHPSIQPFLMSWMEYDPQEIIKSLEVPVLLVSGEHDIQVPVKDAELLKEAQPEAELLVIEKMNHVLKEAPEEREENLKTYGDPSKPLAEGLVQGIVEFLKENGFN</sequence>
<dbReference type="OrthoDB" id="9809549at2"/>
<evidence type="ECO:0000313" key="2">
    <source>
        <dbReference type="EMBL" id="ARI75874.1"/>
    </source>
</evidence>
<gene>
    <name evidence="2" type="ORF">HM131_03095</name>
</gene>
<keyword evidence="3" id="KW-1185">Reference proteome</keyword>
<name>A0A1W5ZRF9_9BACI</name>
<dbReference type="InterPro" id="IPR022742">
    <property type="entry name" value="Hydrolase_4"/>
</dbReference>
<dbReference type="EMBL" id="CP020772">
    <property type="protein sequence ID" value="ARI75874.1"/>
    <property type="molecule type" value="Genomic_DNA"/>
</dbReference>
<accession>A0A1W5ZRF9</accession>
<dbReference type="KEGG" id="hmn:HM131_03095"/>
<dbReference type="SUPFAM" id="SSF53474">
    <property type="entry name" value="alpha/beta-Hydrolases"/>
    <property type="match status" value="1"/>
</dbReference>
<dbReference type="RefSeq" id="WP_085027835.1">
    <property type="nucleotide sequence ID" value="NZ_CP020772.1"/>
</dbReference>
<dbReference type="Proteomes" id="UP000192527">
    <property type="component" value="Chromosome"/>
</dbReference>
<reference evidence="2 3" key="1">
    <citation type="submission" date="2017-04" db="EMBL/GenBank/DDBJ databases">
        <title>The whole genome sequencing and assembly of Halobacillus mangrovi strain.</title>
        <authorList>
            <person name="Lee S.-J."/>
            <person name="Park M.-K."/>
            <person name="Kim J.-Y."/>
            <person name="Lee Y.-J."/>
            <person name="Yi H."/>
            <person name="Bahn Y.-S."/>
            <person name="Kim J.F."/>
            <person name="Lee D.-W."/>
        </authorList>
    </citation>
    <scope>NUCLEOTIDE SEQUENCE [LARGE SCALE GENOMIC DNA]</scope>
    <source>
        <strain evidence="2 3">KTB 131</strain>
    </source>
</reference>
<dbReference type="Pfam" id="PF12146">
    <property type="entry name" value="Hydrolase_4"/>
    <property type="match status" value="1"/>
</dbReference>
<evidence type="ECO:0000259" key="1">
    <source>
        <dbReference type="Pfam" id="PF12146"/>
    </source>
</evidence>
<organism evidence="2 3">
    <name type="scientific">Halobacillus mangrovi</name>
    <dbReference type="NCBI Taxonomy" id="402384"/>
    <lineage>
        <taxon>Bacteria</taxon>
        <taxon>Bacillati</taxon>
        <taxon>Bacillota</taxon>
        <taxon>Bacilli</taxon>
        <taxon>Bacillales</taxon>
        <taxon>Bacillaceae</taxon>
        <taxon>Halobacillus</taxon>
    </lineage>
</organism>
<proteinExistence type="predicted"/>
<dbReference type="InterPro" id="IPR053145">
    <property type="entry name" value="AB_hydrolase_Est10"/>
</dbReference>